<dbReference type="OrthoDB" id="682045at2759"/>
<comment type="similarity">
    <text evidence="1">Belongs to the SNAP family.</text>
</comment>
<evidence type="ECO:0000313" key="4">
    <source>
        <dbReference type="EMBL" id="RCV07641.1"/>
    </source>
</evidence>
<dbReference type="PANTHER" id="PTHR13768">
    <property type="entry name" value="SOLUBLE NSF ATTACHMENT PROTEIN SNAP"/>
    <property type="match status" value="1"/>
</dbReference>
<dbReference type="Pfam" id="PF14938">
    <property type="entry name" value="SNAP"/>
    <property type="match status" value="1"/>
</dbReference>
<organism evidence="4">
    <name type="scientific">Setaria italica</name>
    <name type="common">Foxtail millet</name>
    <name type="synonym">Panicum italicum</name>
    <dbReference type="NCBI Taxonomy" id="4555"/>
    <lineage>
        <taxon>Eukaryota</taxon>
        <taxon>Viridiplantae</taxon>
        <taxon>Streptophyta</taxon>
        <taxon>Embryophyta</taxon>
        <taxon>Tracheophyta</taxon>
        <taxon>Spermatophyta</taxon>
        <taxon>Magnoliopsida</taxon>
        <taxon>Liliopsida</taxon>
        <taxon>Poales</taxon>
        <taxon>Poaceae</taxon>
        <taxon>PACMAD clade</taxon>
        <taxon>Panicoideae</taxon>
        <taxon>Panicodae</taxon>
        <taxon>Paniceae</taxon>
        <taxon>Cenchrinae</taxon>
        <taxon>Setaria</taxon>
    </lineage>
</organism>
<accession>A0A368PPC7</accession>
<reference evidence="4" key="2">
    <citation type="submission" date="2015-07" db="EMBL/GenBank/DDBJ databases">
        <authorList>
            <person name="Noorani M."/>
        </authorList>
    </citation>
    <scope>NUCLEOTIDE SEQUENCE</scope>
    <source>
        <strain evidence="4">Yugu1</strain>
    </source>
</reference>
<dbReference type="STRING" id="4555.A0A368PPC7"/>
<dbReference type="Gene3D" id="1.25.40.10">
    <property type="entry name" value="Tetratricopeptide repeat domain"/>
    <property type="match status" value="1"/>
</dbReference>
<keyword evidence="3" id="KW-0653">Protein transport</keyword>
<dbReference type="EMBL" id="CM003528">
    <property type="protein sequence ID" value="RCV07641.1"/>
    <property type="molecule type" value="Genomic_DNA"/>
</dbReference>
<protein>
    <submittedName>
        <fullName evidence="4">Uncharacterized protein</fullName>
    </submittedName>
</protein>
<evidence type="ECO:0000256" key="3">
    <source>
        <dbReference type="ARBA" id="ARBA00022927"/>
    </source>
</evidence>
<name>A0A368PPC7_SETIT</name>
<evidence type="ECO:0000256" key="1">
    <source>
        <dbReference type="ARBA" id="ARBA00010050"/>
    </source>
</evidence>
<dbReference type="KEGG" id="sita:101758828"/>
<sequence>MGMVASLLRRYASAKPIARYEEGTGEYKVMSFKEERLGPADLDARGDRCMSTARRRRGWSFAVSWGFEEAAYSYVLAENWRKAALVFSEQAAYDLQFSDERELNAASALLRSARCYMQIEDKEEGEVAATKHALEKAVALLVKKNHLCLAATGCVELAQFYMLHQQLQNALDSYEQAADYYGAYRRANRYCRFKANMVRFMLANEEMLRVNGVLPIKDDKRRFIKSSDPDWRTQVRKLFMSTSVIQSWM</sequence>
<evidence type="ECO:0000256" key="2">
    <source>
        <dbReference type="ARBA" id="ARBA00022448"/>
    </source>
</evidence>
<dbReference type="AlphaFoldDB" id="A0A368PPC7"/>
<dbReference type="InterPro" id="IPR000744">
    <property type="entry name" value="NSF_attach"/>
</dbReference>
<dbReference type="GO" id="GO:0006886">
    <property type="term" value="P:intracellular protein transport"/>
    <property type="evidence" value="ECO:0007669"/>
    <property type="project" value="InterPro"/>
</dbReference>
<reference evidence="4" key="1">
    <citation type="journal article" date="2012" name="Nat. Biotechnol.">
        <title>Reference genome sequence of the model plant Setaria.</title>
        <authorList>
            <person name="Bennetzen J.L."/>
            <person name="Schmutz J."/>
            <person name="Wang H."/>
            <person name="Percifield R."/>
            <person name="Hawkins J."/>
            <person name="Pontaroli A.C."/>
            <person name="Estep M."/>
            <person name="Feng L."/>
            <person name="Vaughn J.N."/>
            <person name="Grimwood J."/>
            <person name="Jenkins J."/>
            <person name="Barry K."/>
            <person name="Lindquist E."/>
            <person name="Hellsten U."/>
            <person name="Deshpande S."/>
            <person name="Wang X."/>
            <person name="Wu X."/>
            <person name="Mitros T."/>
            <person name="Triplett J."/>
            <person name="Yang X."/>
            <person name="Ye C.Y."/>
            <person name="Mauro-Herrera M."/>
            <person name="Wang L."/>
            <person name="Li P."/>
            <person name="Sharma M."/>
            <person name="Sharma R."/>
            <person name="Ronald P.C."/>
            <person name="Panaud O."/>
            <person name="Kellogg E.A."/>
            <person name="Brutnell T.P."/>
            <person name="Doust A.N."/>
            <person name="Tuskan G.A."/>
            <person name="Rokhsar D."/>
            <person name="Devos K.M."/>
        </authorList>
    </citation>
    <scope>NUCLEOTIDE SEQUENCE [LARGE SCALE GENOMIC DNA]</scope>
    <source>
        <strain evidence="4">Yugu1</strain>
    </source>
</reference>
<dbReference type="SUPFAM" id="SSF48452">
    <property type="entry name" value="TPR-like"/>
    <property type="match status" value="1"/>
</dbReference>
<dbReference type="PANTHER" id="PTHR13768:SF36">
    <property type="entry name" value="OS01G0812500 PROTEIN"/>
    <property type="match status" value="1"/>
</dbReference>
<proteinExistence type="inferred from homology"/>
<dbReference type="InterPro" id="IPR011990">
    <property type="entry name" value="TPR-like_helical_dom_sf"/>
</dbReference>
<gene>
    <name evidence="4" type="ORF">SETIT_1G261400v2</name>
</gene>
<keyword evidence="2" id="KW-0813">Transport</keyword>